<dbReference type="EMBL" id="MLFT02000005">
    <property type="protein sequence ID" value="PHT48269.1"/>
    <property type="molecule type" value="Genomic_DNA"/>
</dbReference>
<evidence type="ECO:0000313" key="2">
    <source>
        <dbReference type="EMBL" id="PHT48269.1"/>
    </source>
</evidence>
<dbReference type="AlphaFoldDB" id="A0A2G2WSW5"/>
<gene>
    <name evidence="2" type="ORF">CQW23_12477</name>
</gene>
<evidence type="ECO:0000256" key="1">
    <source>
        <dbReference type="SAM" id="MobiDB-lite"/>
    </source>
</evidence>
<comment type="caution">
    <text evidence="2">The sequence shown here is derived from an EMBL/GenBank/DDBJ whole genome shotgun (WGS) entry which is preliminary data.</text>
</comment>
<keyword evidence="3" id="KW-1185">Reference proteome</keyword>
<proteinExistence type="predicted"/>
<dbReference type="STRING" id="33114.A0A2G2WSW5"/>
<accession>A0A2G2WSW5</accession>
<reference evidence="2 3" key="1">
    <citation type="journal article" date="2017" name="Genome Biol.">
        <title>New reference genome sequences of hot pepper reveal the massive evolution of plant disease-resistance genes by retroduplication.</title>
        <authorList>
            <person name="Kim S."/>
            <person name="Park J."/>
            <person name="Yeom S.I."/>
            <person name="Kim Y.M."/>
            <person name="Seo E."/>
            <person name="Kim K.T."/>
            <person name="Kim M.S."/>
            <person name="Lee J.M."/>
            <person name="Cheong K."/>
            <person name="Shin H.S."/>
            <person name="Kim S.B."/>
            <person name="Han K."/>
            <person name="Lee J."/>
            <person name="Park M."/>
            <person name="Lee H.A."/>
            <person name="Lee H.Y."/>
            <person name="Lee Y."/>
            <person name="Oh S."/>
            <person name="Lee J.H."/>
            <person name="Choi E."/>
            <person name="Choi E."/>
            <person name="Lee S.E."/>
            <person name="Jeon J."/>
            <person name="Kim H."/>
            <person name="Choi G."/>
            <person name="Song H."/>
            <person name="Lee J."/>
            <person name="Lee S.C."/>
            <person name="Kwon J.K."/>
            <person name="Lee H.Y."/>
            <person name="Koo N."/>
            <person name="Hong Y."/>
            <person name="Kim R.W."/>
            <person name="Kang W.H."/>
            <person name="Huh J.H."/>
            <person name="Kang B.C."/>
            <person name="Yang T.J."/>
            <person name="Lee Y.H."/>
            <person name="Bennetzen J.L."/>
            <person name="Choi D."/>
        </authorList>
    </citation>
    <scope>NUCLEOTIDE SEQUENCE [LARGE SCALE GENOMIC DNA]</scope>
    <source>
        <strain evidence="3">cv. PBC81</strain>
    </source>
</reference>
<dbReference type="Proteomes" id="UP000224567">
    <property type="component" value="Unassembled WGS sequence"/>
</dbReference>
<evidence type="ECO:0000313" key="3">
    <source>
        <dbReference type="Proteomes" id="UP000224567"/>
    </source>
</evidence>
<protein>
    <submittedName>
        <fullName evidence="2">Uncharacterized protein</fullName>
    </submittedName>
</protein>
<organism evidence="2 3">
    <name type="scientific">Capsicum baccatum</name>
    <name type="common">Peruvian pepper</name>
    <dbReference type="NCBI Taxonomy" id="33114"/>
    <lineage>
        <taxon>Eukaryota</taxon>
        <taxon>Viridiplantae</taxon>
        <taxon>Streptophyta</taxon>
        <taxon>Embryophyta</taxon>
        <taxon>Tracheophyta</taxon>
        <taxon>Spermatophyta</taxon>
        <taxon>Magnoliopsida</taxon>
        <taxon>eudicotyledons</taxon>
        <taxon>Gunneridae</taxon>
        <taxon>Pentapetalae</taxon>
        <taxon>asterids</taxon>
        <taxon>lamiids</taxon>
        <taxon>Solanales</taxon>
        <taxon>Solanaceae</taxon>
        <taxon>Solanoideae</taxon>
        <taxon>Capsiceae</taxon>
        <taxon>Capsicum</taxon>
    </lineage>
</organism>
<sequence>MDRMQLNPIRPSEIANNTQVPGRKQLSCRSKSCQSKSVSSNAKNIYENNDSEIRRIAEDVLVAAKKRHIEMTVVESDYVTSGTPVSVDLNIKSNSHKDVKNISSYSQKIQQFESGRRSRREGSLVLAIKDSLQGEGLSCQYKEAASEKCVMNYDDPLKKNDLVDENSFK</sequence>
<reference evidence="3" key="2">
    <citation type="journal article" date="2017" name="J. Anim. Genet.">
        <title>Multiple reference genome sequences of hot pepper reveal the massive evolution of plant disease resistance genes by retroduplication.</title>
        <authorList>
            <person name="Kim S."/>
            <person name="Park J."/>
            <person name="Yeom S.-I."/>
            <person name="Kim Y.-M."/>
            <person name="Seo E."/>
            <person name="Kim K.-T."/>
            <person name="Kim M.-S."/>
            <person name="Lee J.M."/>
            <person name="Cheong K."/>
            <person name="Shin H.-S."/>
            <person name="Kim S.-B."/>
            <person name="Han K."/>
            <person name="Lee J."/>
            <person name="Park M."/>
            <person name="Lee H.-A."/>
            <person name="Lee H.-Y."/>
            <person name="Lee Y."/>
            <person name="Oh S."/>
            <person name="Lee J.H."/>
            <person name="Choi E."/>
            <person name="Choi E."/>
            <person name="Lee S.E."/>
            <person name="Jeon J."/>
            <person name="Kim H."/>
            <person name="Choi G."/>
            <person name="Song H."/>
            <person name="Lee J."/>
            <person name="Lee S.-C."/>
            <person name="Kwon J.-K."/>
            <person name="Lee H.-Y."/>
            <person name="Koo N."/>
            <person name="Hong Y."/>
            <person name="Kim R.W."/>
            <person name="Kang W.-H."/>
            <person name="Huh J.H."/>
            <person name="Kang B.-C."/>
            <person name="Yang T.-J."/>
            <person name="Lee Y.-H."/>
            <person name="Bennetzen J.L."/>
            <person name="Choi D."/>
        </authorList>
    </citation>
    <scope>NUCLEOTIDE SEQUENCE [LARGE SCALE GENOMIC DNA]</scope>
    <source>
        <strain evidence="3">cv. PBC81</strain>
    </source>
</reference>
<feature type="region of interest" description="Disordered" evidence="1">
    <location>
        <begin position="1"/>
        <end position="33"/>
    </location>
</feature>
<name>A0A2G2WSW5_CAPBA</name>